<dbReference type="GO" id="GO:0017004">
    <property type="term" value="P:cytochrome complex assembly"/>
    <property type="evidence" value="ECO:0007669"/>
    <property type="project" value="UniProtKB-KW"/>
</dbReference>
<protein>
    <submittedName>
        <fullName evidence="13">Cytochrome c heme lyase subunit CcmF</fullName>
    </submittedName>
</protein>
<dbReference type="AlphaFoldDB" id="A0A0A7GGW0"/>
<feature type="transmembrane region" description="Helical" evidence="10">
    <location>
        <begin position="487"/>
        <end position="509"/>
    </location>
</feature>
<comment type="similarity">
    <text evidence="2">Belongs to the CcmF/CycK/Ccl1/NrfE/CcsA family.</text>
</comment>
<dbReference type="PANTHER" id="PTHR43653:SF1">
    <property type="entry name" value="CYTOCHROME C-TYPE BIOGENESIS PROTEIN CCMF"/>
    <property type="match status" value="1"/>
</dbReference>
<dbReference type="PANTHER" id="PTHR43653">
    <property type="entry name" value="CYTOCHROME C ASSEMBLY PROTEIN-RELATED"/>
    <property type="match status" value="1"/>
</dbReference>
<dbReference type="InterPro" id="IPR003568">
    <property type="entry name" value="Cyt_c_biogenesis_CcmF"/>
</dbReference>
<evidence type="ECO:0000256" key="4">
    <source>
        <dbReference type="ARBA" id="ARBA00022519"/>
    </source>
</evidence>
<proteinExistence type="inferred from homology"/>
<feature type="transmembrane region" description="Helical" evidence="10">
    <location>
        <begin position="243"/>
        <end position="260"/>
    </location>
</feature>
<evidence type="ECO:0000313" key="14">
    <source>
        <dbReference type="Proteomes" id="UP000030624"/>
    </source>
</evidence>
<sequence length="651" mass="73522">MDIGYIFLFIAFISTLYSTAAYYFGIKEKRASYLKNGEKAIYLSAAATLVSSALLVYYFLTDNFRIEYVAYHSNIALPAAYKITAFWAGSEGSLLLWTVLIMGYAVAYVRMEKKDLLSAYTLMIVNIIALFFLTLLISIQNPFRDLGFMPSDGAGLNPLLQTPEMAAHPPTLFLGYAGSALVYALALAGVMTANDTWVYRGRKWIVFTWIWLTQGIFWGALWAYDVLGWGGYWAWDPVENSSLLPWLTLSALMHSVMIQEARRGMKLWNIILAFMTFEFVILGTYITRSGVISSVHAFGQSNLTPPFTFMLFAVFAITLYIIYERKDYIKSKDIIEAAASKEATFLFNNLILVTSALTVFWGTIFPLISEGITGYKVTIGPPFYNTVITPLAFFLIILLGLCIAFPWRRTSGKELLKRLRLPAAAFIAGLVYSIAVGHRFEMVIAISSFLFAITTHLQQYIWDTTSFREQYGNLSLIKIVLRRRRRYGGYTAHLGLLLVFIGIAGGIYAQEYENVRLQIHQPANFGEYTLIYSAPDYEDTPLKTTWAAKIEIWKDGRLLGEARPAIELYKAGNGEQIRKVYIHTEFPKDLYLILNGIDENSVLLTVKIEPTVNLIWLGSWILTAGGVFALIPRRFVRGLFEGTKKKEEVVS</sequence>
<feature type="transmembrane region" description="Helical" evidence="10">
    <location>
        <begin position="388"/>
        <end position="407"/>
    </location>
</feature>
<feature type="transmembrane region" description="Helical" evidence="10">
    <location>
        <begin position="267"/>
        <end position="286"/>
    </location>
</feature>
<evidence type="ECO:0000256" key="3">
    <source>
        <dbReference type="ARBA" id="ARBA00022475"/>
    </source>
</evidence>
<feature type="transmembrane region" description="Helical" evidence="10">
    <location>
        <begin position="344"/>
        <end position="368"/>
    </location>
</feature>
<feature type="domain" description="Cytochrome c assembly protein" evidence="11">
    <location>
        <begin position="87"/>
        <end position="289"/>
    </location>
</feature>
<evidence type="ECO:0000313" key="13">
    <source>
        <dbReference type="EMBL" id="AIY91093.1"/>
    </source>
</evidence>
<dbReference type="eggNOG" id="arCOG00270">
    <property type="taxonomic scope" value="Archaea"/>
</dbReference>
<dbReference type="PRINTS" id="PR01411">
    <property type="entry name" value="CCMFBIOGNSIS"/>
</dbReference>
<name>A0A0A7GGW0_GEOAI</name>
<reference evidence="13 14" key="1">
    <citation type="journal article" date="2015" name="Appl. Environ. Microbiol.">
        <title>The Geoglobus acetivorans genome: Fe(III) reduction, acetate utilization, autotrophic growth, and degradation of aromatic compounds in a hyperthermophilic archaeon.</title>
        <authorList>
            <person name="Mardanov A.V."/>
            <person name="Slododkina G.B."/>
            <person name="Slobodkin A.I."/>
            <person name="Beletsky A.V."/>
            <person name="Gavrilov S.N."/>
            <person name="Kublanov I.V."/>
            <person name="Bonch-Osmolovskaya E.A."/>
            <person name="Skryabin K.G."/>
            <person name="Ravin N.V."/>
        </authorList>
    </citation>
    <scope>NUCLEOTIDE SEQUENCE [LARGE SCALE GENOMIC DNA]</scope>
    <source>
        <strain evidence="13 14">SBH6</strain>
    </source>
</reference>
<dbReference type="Pfam" id="PF01578">
    <property type="entry name" value="Cytochrom_C_asm"/>
    <property type="match status" value="1"/>
</dbReference>
<evidence type="ECO:0000256" key="9">
    <source>
        <dbReference type="ARBA" id="ARBA00037230"/>
    </source>
</evidence>
<evidence type="ECO:0000256" key="6">
    <source>
        <dbReference type="ARBA" id="ARBA00022748"/>
    </source>
</evidence>
<feature type="transmembrane region" description="Helical" evidence="10">
    <location>
        <begin position="204"/>
        <end position="223"/>
    </location>
</feature>
<comment type="function">
    <text evidence="9">Required for the biogenesis of c-type cytochromes. Possible subunit of a heme lyase.</text>
</comment>
<organism evidence="13 14">
    <name type="scientific">Geoglobus acetivorans</name>
    <dbReference type="NCBI Taxonomy" id="565033"/>
    <lineage>
        <taxon>Archaea</taxon>
        <taxon>Methanobacteriati</taxon>
        <taxon>Methanobacteriota</taxon>
        <taxon>Archaeoglobi</taxon>
        <taxon>Archaeoglobales</taxon>
        <taxon>Archaeoglobaceae</taxon>
        <taxon>Geoglobus</taxon>
    </lineage>
</organism>
<dbReference type="InterPro" id="IPR003567">
    <property type="entry name" value="Cyt_c_biogenesis"/>
</dbReference>
<dbReference type="InterPro" id="IPR032523">
    <property type="entry name" value="CcmF_C"/>
</dbReference>
<comment type="subcellular location">
    <subcellularLocation>
        <location evidence="1">Cell inner membrane</location>
        <topology evidence="1">Multi-pass membrane protein</topology>
    </subcellularLocation>
</comment>
<evidence type="ECO:0000256" key="8">
    <source>
        <dbReference type="ARBA" id="ARBA00023136"/>
    </source>
</evidence>
<gene>
    <name evidence="13" type="ORF">GACE_2069</name>
</gene>
<feature type="transmembrane region" description="Helical" evidence="10">
    <location>
        <begin position="442"/>
        <end position="462"/>
    </location>
</feature>
<feature type="transmembrane region" description="Helical" evidence="10">
    <location>
        <begin position="173"/>
        <end position="192"/>
    </location>
</feature>
<evidence type="ECO:0000256" key="1">
    <source>
        <dbReference type="ARBA" id="ARBA00004429"/>
    </source>
</evidence>
<feature type="transmembrane region" description="Helical" evidence="10">
    <location>
        <begin position="419"/>
        <end position="436"/>
    </location>
</feature>
<feature type="transmembrane region" description="Helical" evidence="10">
    <location>
        <begin position="40"/>
        <end position="60"/>
    </location>
</feature>
<keyword evidence="6" id="KW-0201">Cytochrome c-type biogenesis</keyword>
<keyword evidence="7 10" id="KW-1133">Transmembrane helix</keyword>
<keyword evidence="8 10" id="KW-0472">Membrane</keyword>
<dbReference type="GO" id="GO:0020037">
    <property type="term" value="F:heme binding"/>
    <property type="evidence" value="ECO:0007669"/>
    <property type="project" value="InterPro"/>
</dbReference>
<dbReference type="GeneID" id="24798636"/>
<keyword evidence="5 10" id="KW-0812">Transmembrane</keyword>
<feature type="transmembrane region" description="Helical" evidence="10">
    <location>
        <begin position="80"/>
        <end position="107"/>
    </location>
</feature>
<evidence type="ECO:0000256" key="5">
    <source>
        <dbReference type="ARBA" id="ARBA00022692"/>
    </source>
</evidence>
<feature type="transmembrane region" description="Helical" evidence="10">
    <location>
        <begin position="119"/>
        <end position="139"/>
    </location>
</feature>
<dbReference type="GO" id="GO:0005886">
    <property type="term" value="C:plasma membrane"/>
    <property type="evidence" value="ECO:0007669"/>
    <property type="project" value="UniProtKB-SubCell"/>
</dbReference>
<evidence type="ECO:0000259" key="11">
    <source>
        <dbReference type="Pfam" id="PF01578"/>
    </source>
</evidence>
<keyword evidence="3" id="KW-1003">Cell membrane</keyword>
<feature type="domain" description="Cytochrome c-type biogenesis protein CcmF C-terminal" evidence="12">
    <location>
        <begin position="317"/>
        <end position="631"/>
    </location>
</feature>
<evidence type="ECO:0000256" key="2">
    <source>
        <dbReference type="ARBA" id="ARBA00009186"/>
    </source>
</evidence>
<dbReference type="GO" id="GO:0015232">
    <property type="term" value="F:heme transmembrane transporter activity"/>
    <property type="evidence" value="ECO:0007669"/>
    <property type="project" value="InterPro"/>
</dbReference>
<accession>A0A0A7GGW0</accession>
<dbReference type="PRINTS" id="PR01410">
    <property type="entry name" value="CCBIOGENESIS"/>
</dbReference>
<dbReference type="Proteomes" id="UP000030624">
    <property type="component" value="Chromosome"/>
</dbReference>
<feature type="transmembrane region" description="Helical" evidence="10">
    <location>
        <begin position="6"/>
        <end position="24"/>
    </location>
</feature>
<dbReference type="STRING" id="565033.GACE_2069"/>
<feature type="transmembrane region" description="Helical" evidence="10">
    <location>
        <begin position="614"/>
        <end position="636"/>
    </location>
</feature>
<dbReference type="HOGENOM" id="CLU_015041_3_0_2"/>
<keyword evidence="4" id="KW-0997">Cell inner membrane</keyword>
<feature type="transmembrane region" description="Helical" evidence="10">
    <location>
        <begin position="306"/>
        <end position="323"/>
    </location>
</feature>
<dbReference type="InterPro" id="IPR002541">
    <property type="entry name" value="Cyt_c_assembly"/>
</dbReference>
<dbReference type="EMBL" id="CP009552">
    <property type="protein sequence ID" value="AIY91093.1"/>
    <property type="molecule type" value="Genomic_DNA"/>
</dbReference>
<dbReference type="Pfam" id="PF16327">
    <property type="entry name" value="CcmF_C"/>
    <property type="match status" value="1"/>
</dbReference>
<dbReference type="KEGG" id="gac:GACE_2069"/>
<evidence type="ECO:0000256" key="7">
    <source>
        <dbReference type="ARBA" id="ARBA00022989"/>
    </source>
</evidence>
<evidence type="ECO:0000256" key="10">
    <source>
        <dbReference type="SAM" id="Phobius"/>
    </source>
</evidence>
<dbReference type="RefSeq" id="WP_052400292.1">
    <property type="nucleotide sequence ID" value="NZ_CP009552.1"/>
</dbReference>
<keyword evidence="13" id="KW-0456">Lyase</keyword>
<dbReference type="GO" id="GO:0016829">
    <property type="term" value="F:lyase activity"/>
    <property type="evidence" value="ECO:0007669"/>
    <property type="project" value="UniProtKB-KW"/>
</dbReference>
<evidence type="ECO:0000259" key="12">
    <source>
        <dbReference type="Pfam" id="PF16327"/>
    </source>
</evidence>